<evidence type="ECO:0000256" key="2">
    <source>
        <dbReference type="SAM" id="SignalP"/>
    </source>
</evidence>
<gene>
    <name evidence="3" type="ORF">BpHYR1_039367</name>
</gene>
<sequence>MNLLIGSSLFVLFFVTNCVLGSEDASIGKEELAALNRDGFARQDPNDDFTGGFFAAWPVVLFIIAAACLVISVIGFLSYAIGICRQPKYNFQPVNA</sequence>
<dbReference type="AlphaFoldDB" id="A0A3M7SUR4"/>
<accession>A0A3M7SUR4</accession>
<reference evidence="3 4" key="1">
    <citation type="journal article" date="2018" name="Sci. Rep.">
        <title>Genomic signatures of local adaptation to the degree of environmental predictability in rotifers.</title>
        <authorList>
            <person name="Franch-Gras L."/>
            <person name="Hahn C."/>
            <person name="Garcia-Roger E.M."/>
            <person name="Carmona M.J."/>
            <person name="Serra M."/>
            <person name="Gomez A."/>
        </authorList>
    </citation>
    <scope>NUCLEOTIDE SEQUENCE [LARGE SCALE GENOMIC DNA]</scope>
    <source>
        <strain evidence="3">HYR1</strain>
    </source>
</reference>
<keyword evidence="4" id="KW-1185">Reference proteome</keyword>
<dbReference type="EMBL" id="REGN01000752">
    <property type="protein sequence ID" value="RNA39377.1"/>
    <property type="molecule type" value="Genomic_DNA"/>
</dbReference>
<evidence type="ECO:0000313" key="4">
    <source>
        <dbReference type="Proteomes" id="UP000276133"/>
    </source>
</evidence>
<proteinExistence type="predicted"/>
<keyword evidence="1" id="KW-1133">Transmembrane helix</keyword>
<organism evidence="3 4">
    <name type="scientific">Brachionus plicatilis</name>
    <name type="common">Marine rotifer</name>
    <name type="synonym">Brachionus muelleri</name>
    <dbReference type="NCBI Taxonomy" id="10195"/>
    <lineage>
        <taxon>Eukaryota</taxon>
        <taxon>Metazoa</taxon>
        <taxon>Spiralia</taxon>
        <taxon>Gnathifera</taxon>
        <taxon>Rotifera</taxon>
        <taxon>Eurotatoria</taxon>
        <taxon>Monogononta</taxon>
        <taxon>Pseudotrocha</taxon>
        <taxon>Ploima</taxon>
        <taxon>Brachionidae</taxon>
        <taxon>Brachionus</taxon>
    </lineage>
</organism>
<protein>
    <submittedName>
        <fullName evidence="3">Uncharacterized protein</fullName>
    </submittedName>
</protein>
<feature type="chain" id="PRO_5018325571" evidence="2">
    <location>
        <begin position="22"/>
        <end position="96"/>
    </location>
</feature>
<feature type="transmembrane region" description="Helical" evidence="1">
    <location>
        <begin position="55"/>
        <end position="81"/>
    </location>
</feature>
<keyword evidence="1" id="KW-0472">Membrane</keyword>
<comment type="caution">
    <text evidence="3">The sequence shown here is derived from an EMBL/GenBank/DDBJ whole genome shotgun (WGS) entry which is preliminary data.</text>
</comment>
<evidence type="ECO:0000313" key="3">
    <source>
        <dbReference type="EMBL" id="RNA39377.1"/>
    </source>
</evidence>
<evidence type="ECO:0000256" key="1">
    <source>
        <dbReference type="SAM" id="Phobius"/>
    </source>
</evidence>
<feature type="signal peptide" evidence="2">
    <location>
        <begin position="1"/>
        <end position="21"/>
    </location>
</feature>
<dbReference type="OrthoDB" id="10351188at2759"/>
<keyword evidence="1" id="KW-0812">Transmembrane</keyword>
<dbReference type="Proteomes" id="UP000276133">
    <property type="component" value="Unassembled WGS sequence"/>
</dbReference>
<name>A0A3M7SUR4_BRAPC</name>
<keyword evidence="2" id="KW-0732">Signal</keyword>